<accession>A0A7R9Q7R4</accession>
<gene>
    <name evidence="1" type="ORF">OSB1V03_LOCUS16064</name>
</gene>
<dbReference type="Proteomes" id="UP000759131">
    <property type="component" value="Unassembled WGS sequence"/>
</dbReference>
<evidence type="ECO:0000313" key="1">
    <source>
        <dbReference type="EMBL" id="CAD7635673.1"/>
    </source>
</evidence>
<protein>
    <submittedName>
        <fullName evidence="1">Uncharacterized protein</fullName>
    </submittedName>
</protein>
<evidence type="ECO:0000313" key="2">
    <source>
        <dbReference type="Proteomes" id="UP000759131"/>
    </source>
</evidence>
<sequence length="107" mass="12206">CSIDPYIFGNFETLDGGDSLSAKFRAFKFPESNYVKFVGTVNVPCGNGQWGFGRRKRSTTAPIPSDPNKVLELQMSTILKVDYTPDNWQYINNQWNLILRIKEPDVK</sequence>
<reference evidence="1" key="1">
    <citation type="submission" date="2020-11" db="EMBL/GenBank/DDBJ databases">
        <authorList>
            <person name="Tran Van P."/>
        </authorList>
    </citation>
    <scope>NUCLEOTIDE SEQUENCE</scope>
</reference>
<dbReference type="OrthoDB" id="6407830at2759"/>
<keyword evidence="2" id="KW-1185">Reference proteome</keyword>
<proteinExistence type="predicted"/>
<name>A0A7R9Q7R4_9ACAR</name>
<dbReference type="EMBL" id="CAJPIZ010017424">
    <property type="protein sequence ID" value="CAG2116103.1"/>
    <property type="molecule type" value="Genomic_DNA"/>
</dbReference>
<dbReference type="AlphaFoldDB" id="A0A7R9Q7R4"/>
<dbReference type="EMBL" id="OC871999">
    <property type="protein sequence ID" value="CAD7635673.1"/>
    <property type="molecule type" value="Genomic_DNA"/>
</dbReference>
<organism evidence="1">
    <name type="scientific">Medioppia subpectinata</name>
    <dbReference type="NCBI Taxonomy" id="1979941"/>
    <lineage>
        <taxon>Eukaryota</taxon>
        <taxon>Metazoa</taxon>
        <taxon>Ecdysozoa</taxon>
        <taxon>Arthropoda</taxon>
        <taxon>Chelicerata</taxon>
        <taxon>Arachnida</taxon>
        <taxon>Acari</taxon>
        <taxon>Acariformes</taxon>
        <taxon>Sarcoptiformes</taxon>
        <taxon>Oribatida</taxon>
        <taxon>Brachypylina</taxon>
        <taxon>Oppioidea</taxon>
        <taxon>Oppiidae</taxon>
        <taxon>Medioppia</taxon>
    </lineage>
</organism>
<feature type="non-terminal residue" evidence="1">
    <location>
        <position position="1"/>
    </location>
</feature>